<name>A0ABW7CTT7_9GAMM</name>
<organism evidence="1 2">
    <name type="scientific">Stenotrophomonas nematodicola</name>
    <dbReference type="NCBI Taxonomy" id="2656746"/>
    <lineage>
        <taxon>Bacteria</taxon>
        <taxon>Pseudomonadati</taxon>
        <taxon>Pseudomonadota</taxon>
        <taxon>Gammaproteobacteria</taxon>
        <taxon>Lysobacterales</taxon>
        <taxon>Lysobacteraceae</taxon>
        <taxon>Stenotrophomonas</taxon>
    </lineage>
</organism>
<keyword evidence="2" id="KW-1185">Reference proteome</keyword>
<evidence type="ECO:0000313" key="2">
    <source>
        <dbReference type="Proteomes" id="UP001605261"/>
    </source>
</evidence>
<dbReference type="RefSeq" id="WP_394161044.1">
    <property type="nucleotide sequence ID" value="NZ_JBHGCJ010000001.1"/>
</dbReference>
<proteinExistence type="predicted"/>
<accession>A0ABW7CTT7</accession>
<evidence type="ECO:0000313" key="1">
    <source>
        <dbReference type="EMBL" id="MFG6107996.1"/>
    </source>
</evidence>
<dbReference type="EMBL" id="JBHGCJ010000001">
    <property type="protein sequence ID" value="MFG6107996.1"/>
    <property type="molecule type" value="Genomic_DNA"/>
</dbReference>
<comment type="caution">
    <text evidence="1">The sequence shown here is derived from an EMBL/GenBank/DDBJ whole genome shotgun (WGS) entry which is preliminary data.</text>
</comment>
<reference evidence="1 2" key="1">
    <citation type="submission" date="2024-09" db="EMBL/GenBank/DDBJ databases">
        <authorList>
            <consortium name="All-Russian atlas of soil microorganisms"/>
            <consortium name="as a basis for the search for new antimicrobial producers and enzymes with unique properties"/>
            <person name="Sokolova E.A."/>
            <person name="Voronina E.N."/>
        </authorList>
    </citation>
    <scope>NUCLEOTIDE SEQUENCE [LARGE SCALE GENOMIC DNA]</scope>
    <source>
        <strain evidence="1 2">AF-22b-331.1</strain>
    </source>
</reference>
<dbReference type="Proteomes" id="UP001605261">
    <property type="component" value="Unassembled WGS sequence"/>
</dbReference>
<protein>
    <submittedName>
        <fullName evidence="1">Uncharacterized protein</fullName>
    </submittedName>
</protein>
<sequence>MRTLINEGHMIADVGSGRGQGGVSDRFGKAGDRVDRDAALRAVSTHGVDLRFFTSRVIAGAVCTRIPS</sequence>
<gene>
    <name evidence="1" type="ORF">ACEU0G_001468</name>
</gene>